<organism evidence="3 4">
    <name type="scientific">Athelia psychrophila</name>
    <dbReference type="NCBI Taxonomy" id="1759441"/>
    <lineage>
        <taxon>Eukaryota</taxon>
        <taxon>Fungi</taxon>
        <taxon>Dikarya</taxon>
        <taxon>Basidiomycota</taxon>
        <taxon>Agaricomycotina</taxon>
        <taxon>Agaricomycetes</taxon>
        <taxon>Agaricomycetidae</taxon>
        <taxon>Atheliales</taxon>
        <taxon>Atheliaceae</taxon>
        <taxon>Athelia</taxon>
    </lineage>
</organism>
<dbReference type="PROSITE" id="PS50097">
    <property type="entry name" value="BTB"/>
    <property type="match status" value="1"/>
</dbReference>
<gene>
    <name evidence="3" type="ORF">FIBSPDRAFT_837596</name>
</gene>
<feature type="region of interest" description="Disordered" evidence="1">
    <location>
        <begin position="1"/>
        <end position="21"/>
    </location>
</feature>
<evidence type="ECO:0000313" key="4">
    <source>
        <dbReference type="Proteomes" id="UP000076532"/>
    </source>
</evidence>
<feature type="compositionally biased region" description="Polar residues" evidence="1">
    <location>
        <begin position="1"/>
        <end position="10"/>
    </location>
</feature>
<evidence type="ECO:0000313" key="3">
    <source>
        <dbReference type="EMBL" id="KZP11448.1"/>
    </source>
</evidence>
<feature type="domain" description="BTB" evidence="2">
    <location>
        <begin position="38"/>
        <end position="129"/>
    </location>
</feature>
<dbReference type="Gene3D" id="3.30.710.10">
    <property type="entry name" value="Potassium Channel Kv1.1, Chain A"/>
    <property type="match status" value="1"/>
</dbReference>
<name>A0A166ABQ9_9AGAM</name>
<dbReference type="AlphaFoldDB" id="A0A166ABQ9"/>
<dbReference type="STRING" id="436010.A0A166ABQ9"/>
<dbReference type="CDD" id="cd18186">
    <property type="entry name" value="BTB_POZ_ZBTB_KLHL-like"/>
    <property type="match status" value="1"/>
</dbReference>
<accession>A0A166ABQ9</accession>
<protein>
    <recommendedName>
        <fullName evidence="2">BTB domain-containing protein</fullName>
    </recommendedName>
</protein>
<reference evidence="3 4" key="1">
    <citation type="journal article" date="2016" name="Mol. Biol. Evol.">
        <title>Comparative Genomics of Early-Diverging Mushroom-Forming Fungi Provides Insights into the Origins of Lignocellulose Decay Capabilities.</title>
        <authorList>
            <person name="Nagy L.G."/>
            <person name="Riley R."/>
            <person name="Tritt A."/>
            <person name="Adam C."/>
            <person name="Daum C."/>
            <person name="Floudas D."/>
            <person name="Sun H."/>
            <person name="Yadav J.S."/>
            <person name="Pangilinan J."/>
            <person name="Larsson K.H."/>
            <person name="Matsuura K."/>
            <person name="Barry K."/>
            <person name="Labutti K."/>
            <person name="Kuo R."/>
            <person name="Ohm R.A."/>
            <person name="Bhattacharya S.S."/>
            <person name="Shirouzu T."/>
            <person name="Yoshinaga Y."/>
            <person name="Martin F.M."/>
            <person name="Grigoriev I.V."/>
            <person name="Hibbett D.S."/>
        </authorList>
    </citation>
    <scope>NUCLEOTIDE SEQUENCE [LARGE SCALE GENOMIC DNA]</scope>
    <source>
        <strain evidence="3 4">CBS 109695</strain>
    </source>
</reference>
<sequence>MAQPTSTCSTSKRKRVEEPTQATIAPTTRSDRVWFDDGNVVLQAELTLFKVHKSILALHSTVFKDMFSIPQPPSEGETMVEGCPVVCVSDTAVDLTIVLEALFQRGYVHVTACEPLSFEVVAAFIRIGKKYDIAILYSEGVKRLSYEYPSDLGDYLKLVPGSQISDCINVDVANLAREHDIPWVLPVALYWICYLASDTKEIVEGVSRDDGTTAVNLPGDITACLVAFESLAILQAKTTFAWISSLSPTYASCKTPKICADVRTQKMCDMYFPHVYFMGLDPWCASSETKAGSSMCDSCAAVAEKLHEDGRVKFWAALPGIFGLPEWEVLELKKEQELLGWCVAYGPYPFVIDIYIGG</sequence>
<evidence type="ECO:0000259" key="2">
    <source>
        <dbReference type="PROSITE" id="PS50097"/>
    </source>
</evidence>
<keyword evidence="4" id="KW-1185">Reference proteome</keyword>
<dbReference type="InterPro" id="IPR011333">
    <property type="entry name" value="SKP1/BTB/POZ_sf"/>
</dbReference>
<dbReference type="Proteomes" id="UP000076532">
    <property type="component" value="Unassembled WGS sequence"/>
</dbReference>
<dbReference type="Pfam" id="PF00651">
    <property type="entry name" value="BTB"/>
    <property type="match status" value="1"/>
</dbReference>
<dbReference type="SUPFAM" id="SSF54695">
    <property type="entry name" value="POZ domain"/>
    <property type="match status" value="1"/>
</dbReference>
<dbReference type="EMBL" id="KV417663">
    <property type="protein sequence ID" value="KZP11448.1"/>
    <property type="molecule type" value="Genomic_DNA"/>
</dbReference>
<proteinExistence type="predicted"/>
<evidence type="ECO:0000256" key="1">
    <source>
        <dbReference type="SAM" id="MobiDB-lite"/>
    </source>
</evidence>
<dbReference type="InterPro" id="IPR000210">
    <property type="entry name" value="BTB/POZ_dom"/>
</dbReference>
<dbReference type="OrthoDB" id="3036049at2759"/>